<evidence type="ECO:0000313" key="1">
    <source>
        <dbReference type="EMBL" id="KRZ19303.1"/>
    </source>
</evidence>
<gene>
    <name evidence="1" type="ORF">T11_18499</name>
</gene>
<reference evidence="1 2" key="1">
    <citation type="submission" date="2015-01" db="EMBL/GenBank/DDBJ databases">
        <title>Evolution of Trichinella species and genotypes.</title>
        <authorList>
            <person name="Korhonen P.K."/>
            <person name="Edoardo P."/>
            <person name="Giuseppe L.R."/>
            <person name="Gasser R.B."/>
        </authorList>
    </citation>
    <scope>NUCLEOTIDE SEQUENCE [LARGE SCALE GENOMIC DNA]</scope>
    <source>
        <strain evidence="1">ISS1029</strain>
    </source>
</reference>
<dbReference type="EMBL" id="JYDP01000001">
    <property type="protein sequence ID" value="KRZ19303.1"/>
    <property type="molecule type" value="Genomic_DNA"/>
</dbReference>
<dbReference type="AlphaFoldDB" id="A0A0V1IA44"/>
<dbReference type="Proteomes" id="UP000055024">
    <property type="component" value="Unassembled WGS sequence"/>
</dbReference>
<keyword evidence="2" id="KW-1185">Reference proteome</keyword>
<comment type="caution">
    <text evidence="1">The sequence shown here is derived from an EMBL/GenBank/DDBJ whole genome shotgun (WGS) entry which is preliminary data.</text>
</comment>
<name>A0A0V1IA44_9BILA</name>
<proteinExistence type="predicted"/>
<organism evidence="1 2">
    <name type="scientific">Trichinella zimbabwensis</name>
    <dbReference type="NCBI Taxonomy" id="268475"/>
    <lineage>
        <taxon>Eukaryota</taxon>
        <taxon>Metazoa</taxon>
        <taxon>Ecdysozoa</taxon>
        <taxon>Nematoda</taxon>
        <taxon>Enoplea</taxon>
        <taxon>Dorylaimia</taxon>
        <taxon>Trichinellida</taxon>
        <taxon>Trichinellidae</taxon>
        <taxon>Trichinella</taxon>
    </lineage>
</organism>
<evidence type="ECO:0000313" key="2">
    <source>
        <dbReference type="Proteomes" id="UP000055024"/>
    </source>
</evidence>
<protein>
    <submittedName>
        <fullName evidence="1">Uncharacterized protein</fullName>
    </submittedName>
</protein>
<accession>A0A0V1IA44</accession>
<sequence>MREQERPELHDTRLFNFRLVKIVQMKAIRQLAFFPESNSNANKQHNRQQTNIAFSLLHTTSKSKQAPARSIFVGN</sequence>